<keyword evidence="3" id="KW-1185">Reference proteome</keyword>
<evidence type="ECO:0000313" key="3">
    <source>
        <dbReference type="Proteomes" id="UP001324427"/>
    </source>
</evidence>
<dbReference type="Proteomes" id="UP001324427">
    <property type="component" value="Unassembled WGS sequence"/>
</dbReference>
<sequence length="149" mass="16374">MVQLRIAEYATGNQRIPDSQYFRGKLLSTKHDAVLLEPQSSETEIIALIRKFLARRSLLDLPPVLMHAWPRGAGPGTAAGNMELHWDGASIPVHDANWPAVKNYLRSSGAPLEAWFFVVPQRTTRSAASEADAPPAYESVRNRGGTLPS</sequence>
<name>A0AAV9JZJ9_9PEZI</name>
<evidence type="ECO:0000256" key="1">
    <source>
        <dbReference type="SAM" id="MobiDB-lite"/>
    </source>
</evidence>
<dbReference type="EMBL" id="JAVFHQ010000001">
    <property type="protein sequence ID" value="KAK4550492.1"/>
    <property type="molecule type" value="Genomic_DNA"/>
</dbReference>
<feature type="region of interest" description="Disordered" evidence="1">
    <location>
        <begin position="127"/>
        <end position="149"/>
    </location>
</feature>
<gene>
    <name evidence="2" type="ORF">LTR36_000071</name>
</gene>
<organism evidence="2 3">
    <name type="scientific">Oleoguttula mirabilis</name>
    <dbReference type="NCBI Taxonomy" id="1507867"/>
    <lineage>
        <taxon>Eukaryota</taxon>
        <taxon>Fungi</taxon>
        <taxon>Dikarya</taxon>
        <taxon>Ascomycota</taxon>
        <taxon>Pezizomycotina</taxon>
        <taxon>Dothideomycetes</taxon>
        <taxon>Dothideomycetidae</taxon>
        <taxon>Mycosphaerellales</taxon>
        <taxon>Teratosphaeriaceae</taxon>
        <taxon>Oleoguttula</taxon>
    </lineage>
</organism>
<evidence type="ECO:0000313" key="2">
    <source>
        <dbReference type="EMBL" id="KAK4550492.1"/>
    </source>
</evidence>
<dbReference type="AlphaFoldDB" id="A0AAV9JZJ9"/>
<protein>
    <submittedName>
        <fullName evidence="2">Uncharacterized protein</fullName>
    </submittedName>
</protein>
<proteinExistence type="predicted"/>
<reference evidence="2 3" key="1">
    <citation type="submission" date="2021-11" db="EMBL/GenBank/DDBJ databases">
        <title>Black yeast isolated from Biological Soil Crust.</title>
        <authorList>
            <person name="Kurbessoian T."/>
        </authorList>
    </citation>
    <scope>NUCLEOTIDE SEQUENCE [LARGE SCALE GENOMIC DNA]</scope>
    <source>
        <strain evidence="2 3">CCFEE 5522</strain>
    </source>
</reference>
<accession>A0AAV9JZJ9</accession>
<comment type="caution">
    <text evidence="2">The sequence shown here is derived from an EMBL/GenBank/DDBJ whole genome shotgun (WGS) entry which is preliminary data.</text>
</comment>